<dbReference type="EMBL" id="SPRC01000029">
    <property type="protein sequence ID" value="TIB78073.1"/>
    <property type="molecule type" value="Genomic_DNA"/>
</dbReference>
<proteinExistence type="predicted"/>
<protein>
    <submittedName>
        <fullName evidence="2">Uncharacterized protein</fullName>
    </submittedName>
</protein>
<evidence type="ECO:0000313" key="2">
    <source>
        <dbReference type="EMBL" id="TIC01591.1"/>
    </source>
</evidence>
<dbReference type="Proteomes" id="UP000309601">
    <property type="component" value="Unassembled WGS sequence"/>
</dbReference>
<dbReference type="EMBL" id="SPRX01000028">
    <property type="protein sequence ID" value="TIC64923.1"/>
    <property type="molecule type" value="Genomic_DNA"/>
</dbReference>
<organism evidence="2 5">
    <name type="scientific">Wallemia mellicola</name>
    <dbReference type="NCBI Taxonomy" id="1708541"/>
    <lineage>
        <taxon>Eukaryota</taxon>
        <taxon>Fungi</taxon>
        <taxon>Dikarya</taxon>
        <taxon>Basidiomycota</taxon>
        <taxon>Wallemiomycotina</taxon>
        <taxon>Wallemiomycetes</taxon>
        <taxon>Wallemiales</taxon>
        <taxon>Wallemiaceae</taxon>
        <taxon>Wallemia</taxon>
    </lineage>
</organism>
<accession>A0A4T0MIB9</accession>
<dbReference type="Proteomes" id="UP000310685">
    <property type="component" value="Unassembled WGS sequence"/>
</dbReference>
<evidence type="ECO:0000313" key="6">
    <source>
        <dbReference type="Proteomes" id="UP000309601"/>
    </source>
</evidence>
<name>A0A4T0MIB9_9BASI</name>
<dbReference type="EMBL" id="SPRW01000029">
    <property type="protein sequence ID" value="TIC64235.1"/>
    <property type="molecule type" value="Genomic_DNA"/>
</dbReference>
<gene>
    <name evidence="4" type="ORF">E3Q01_02428</name>
    <name evidence="3" type="ORF">E3Q02_02717</name>
    <name evidence="2" type="ORF">E3Q17_01801</name>
    <name evidence="1" type="ORF">E3Q22_02801</name>
</gene>
<dbReference type="OMA" id="PFTIRIY"/>
<evidence type="ECO:0000313" key="7">
    <source>
        <dbReference type="Proteomes" id="UP000310685"/>
    </source>
</evidence>
<evidence type="ECO:0000313" key="5">
    <source>
        <dbReference type="Proteomes" id="UP000307169"/>
    </source>
</evidence>
<evidence type="ECO:0000313" key="3">
    <source>
        <dbReference type="EMBL" id="TIC64235.1"/>
    </source>
</evidence>
<evidence type="ECO:0000313" key="8">
    <source>
        <dbReference type="Proteomes" id="UP000310708"/>
    </source>
</evidence>
<dbReference type="Proteomes" id="UP000307169">
    <property type="component" value="Unassembled WGS sequence"/>
</dbReference>
<comment type="caution">
    <text evidence="2">The sequence shown here is derived from an EMBL/GenBank/DDBJ whole genome shotgun (WGS) entry which is preliminary data.</text>
</comment>
<dbReference type="EMBL" id="SPRH01000016">
    <property type="protein sequence ID" value="TIC01591.1"/>
    <property type="molecule type" value="Genomic_DNA"/>
</dbReference>
<sequence>MKSFDYKPQTIKRIIHDTNGKIYEHRIMNAIWREETKSIDLYVVIRGVGGTSIARMFDRRYLAARETPWDSIVEKEFRSALVDGDLSGQEVELRAHRECLKQYERQKNIYEFVKQEHLYYFQEYETSITLIMSNAPGGHYQEYFNVKGILLQHVIEAKSLPRSLTLTSASHVRKTAVKVFNNLARSGILLQDYDLNELFVFLEFDLEFVFMDVDQLRFRSEFKDDDDWANNVIAWRRHFNKAVAAAVDDQLTEADLFLEPQFIFTDNLEGVFGGFTRETFMRFSRKNWEKCKEIWRHIVSFH</sequence>
<reference evidence="5 6" key="1">
    <citation type="submission" date="2019-03" db="EMBL/GenBank/DDBJ databases">
        <title>Sequencing 25 genomes of Wallemia mellicola.</title>
        <authorList>
            <person name="Gostincar C."/>
        </authorList>
    </citation>
    <scope>NUCLEOTIDE SEQUENCE [LARGE SCALE GENOMIC DNA]</scope>
    <source>
        <strain evidence="2 5">EXF-1262</strain>
        <strain evidence="3 6">EXF-1274</strain>
        <strain evidence="1 7">EXF-6152</strain>
        <strain evidence="4 8">EXF-757</strain>
    </source>
</reference>
<dbReference type="Proteomes" id="UP000310708">
    <property type="component" value="Unassembled WGS sequence"/>
</dbReference>
<dbReference type="AlphaFoldDB" id="A0A4T0MIB9"/>
<evidence type="ECO:0000313" key="1">
    <source>
        <dbReference type="EMBL" id="TIB78073.1"/>
    </source>
</evidence>
<evidence type="ECO:0000313" key="4">
    <source>
        <dbReference type="EMBL" id="TIC64923.1"/>
    </source>
</evidence>